<proteinExistence type="inferred from homology"/>
<evidence type="ECO:0000256" key="3">
    <source>
        <dbReference type="ARBA" id="ARBA00022692"/>
    </source>
</evidence>
<sequence length="313" mass="35937">MKLEVYSIESYGNVTPRTEWGKLATILYAIIGMPLFLLYLSNIGDVLAKSFKWTYAKCFLCKGCTRREIPERHRRLKRVQHSMQIDYNESPPEPSFRSFSIREDWQVRHVIGEDDVVAIRMEQDSRGQDTEDDDSDGGEDSDDEDSENEEGLDEEYDPQTVTVPLTLCLAIMVGYVCFGALLFSKWENWGFLDGSYFCFISLSTIGFGDIVPGDKIYKNDSIDLSFIFCSMYLMLGMALIAMSFNLMQEEVVHKIRTCCRTFKRWYEVLTCIGFPSSLVGIGVLRRLIYGRHVSIHDIIIMAQGRIERAMLMS</sequence>
<comment type="similarity">
    <text evidence="8">Belongs to the two pore domain potassium channel (TC 1.A.1.8) family.</text>
</comment>
<keyword evidence="2 8" id="KW-0813">Transport</keyword>
<organism evidence="12">
    <name type="scientific">Timema cristinae</name>
    <name type="common">Walking stick</name>
    <dbReference type="NCBI Taxonomy" id="61476"/>
    <lineage>
        <taxon>Eukaryota</taxon>
        <taxon>Metazoa</taxon>
        <taxon>Ecdysozoa</taxon>
        <taxon>Arthropoda</taxon>
        <taxon>Hexapoda</taxon>
        <taxon>Insecta</taxon>
        <taxon>Pterygota</taxon>
        <taxon>Neoptera</taxon>
        <taxon>Polyneoptera</taxon>
        <taxon>Phasmatodea</taxon>
        <taxon>Timematodea</taxon>
        <taxon>Timematoidea</taxon>
        <taxon>Timematidae</taxon>
        <taxon>Timema</taxon>
    </lineage>
</organism>
<evidence type="ECO:0000256" key="7">
    <source>
        <dbReference type="ARBA" id="ARBA00023303"/>
    </source>
</evidence>
<reference evidence="12" key="1">
    <citation type="submission" date="2020-11" db="EMBL/GenBank/DDBJ databases">
        <authorList>
            <person name="Tran Van P."/>
        </authorList>
    </citation>
    <scope>NUCLEOTIDE SEQUENCE</scope>
</reference>
<keyword evidence="5 8" id="KW-0406">Ion transport</keyword>
<evidence type="ECO:0000256" key="4">
    <source>
        <dbReference type="ARBA" id="ARBA00022989"/>
    </source>
</evidence>
<evidence type="ECO:0000256" key="2">
    <source>
        <dbReference type="ARBA" id="ARBA00022448"/>
    </source>
</evidence>
<feature type="compositionally biased region" description="Acidic residues" evidence="9">
    <location>
        <begin position="130"/>
        <end position="156"/>
    </location>
</feature>
<evidence type="ECO:0000256" key="8">
    <source>
        <dbReference type="RuleBase" id="RU003857"/>
    </source>
</evidence>
<evidence type="ECO:0000256" key="9">
    <source>
        <dbReference type="SAM" id="MobiDB-lite"/>
    </source>
</evidence>
<dbReference type="InterPro" id="IPR003280">
    <property type="entry name" value="2pore_dom_K_chnl"/>
</dbReference>
<feature type="transmembrane region" description="Helical" evidence="10">
    <location>
        <begin position="194"/>
        <end position="212"/>
    </location>
</feature>
<dbReference type="AlphaFoldDB" id="A0A7R9C9D8"/>
<dbReference type="GO" id="GO:0005886">
    <property type="term" value="C:plasma membrane"/>
    <property type="evidence" value="ECO:0007669"/>
    <property type="project" value="TreeGrafter"/>
</dbReference>
<evidence type="ECO:0000256" key="1">
    <source>
        <dbReference type="ARBA" id="ARBA00004141"/>
    </source>
</evidence>
<evidence type="ECO:0000256" key="5">
    <source>
        <dbReference type="ARBA" id="ARBA00023065"/>
    </source>
</evidence>
<evidence type="ECO:0000259" key="11">
    <source>
        <dbReference type="Pfam" id="PF07885"/>
    </source>
</evidence>
<protein>
    <recommendedName>
        <fullName evidence="11">Potassium channel domain-containing protein</fullName>
    </recommendedName>
</protein>
<feature type="region of interest" description="Disordered" evidence="9">
    <location>
        <begin position="121"/>
        <end position="156"/>
    </location>
</feature>
<evidence type="ECO:0000256" key="10">
    <source>
        <dbReference type="SAM" id="Phobius"/>
    </source>
</evidence>
<dbReference type="SUPFAM" id="SSF81324">
    <property type="entry name" value="Voltage-gated potassium channels"/>
    <property type="match status" value="1"/>
</dbReference>
<evidence type="ECO:0000256" key="6">
    <source>
        <dbReference type="ARBA" id="ARBA00023136"/>
    </source>
</evidence>
<keyword evidence="3 8" id="KW-0812">Transmembrane</keyword>
<gene>
    <name evidence="12" type="ORF">TCEB3V08_LOCUS513</name>
</gene>
<feature type="domain" description="Potassium channel" evidence="11">
    <location>
        <begin position="171"/>
        <end position="251"/>
    </location>
</feature>
<name>A0A7R9C9D8_TIMCR</name>
<dbReference type="GO" id="GO:0022841">
    <property type="term" value="F:potassium ion leak channel activity"/>
    <property type="evidence" value="ECO:0007669"/>
    <property type="project" value="TreeGrafter"/>
</dbReference>
<evidence type="ECO:0000313" key="12">
    <source>
        <dbReference type="EMBL" id="CAD7392490.1"/>
    </source>
</evidence>
<dbReference type="PANTHER" id="PTHR11003:SF352">
    <property type="entry name" value="BCDNA.GH04802-RELATED"/>
    <property type="match status" value="1"/>
</dbReference>
<dbReference type="Gene3D" id="1.10.287.70">
    <property type="match status" value="1"/>
</dbReference>
<feature type="transmembrane region" description="Helical" evidence="10">
    <location>
        <begin position="264"/>
        <end position="284"/>
    </location>
</feature>
<keyword evidence="7 8" id="KW-0407">Ion channel</keyword>
<feature type="transmembrane region" description="Helical" evidence="10">
    <location>
        <begin position="20"/>
        <end position="40"/>
    </location>
</feature>
<comment type="subcellular location">
    <subcellularLocation>
        <location evidence="1">Membrane</location>
        <topology evidence="1">Multi-pass membrane protein</topology>
    </subcellularLocation>
</comment>
<dbReference type="InterPro" id="IPR013099">
    <property type="entry name" value="K_chnl_dom"/>
</dbReference>
<dbReference type="PANTHER" id="PTHR11003">
    <property type="entry name" value="POTASSIUM CHANNEL, SUBFAMILY K"/>
    <property type="match status" value="1"/>
</dbReference>
<dbReference type="GO" id="GO:0030322">
    <property type="term" value="P:stabilization of membrane potential"/>
    <property type="evidence" value="ECO:0007669"/>
    <property type="project" value="TreeGrafter"/>
</dbReference>
<dbReference type="Pfam" id="PF07885">
    <property type="entry name" value="Ion_trans_2"/>
    <property type="match status" value="2"/>
</dbReference>
<feature type="transmembrane region" description="Helical" evidence="10">
    <location>
        <begin position="161"/>
        <end position="182"/>
    </location>
</feature>
<dbReference type="GO" id="GO:0015271">
    <property type="term" value="F:outward rectifier potassium channel activity"/>
    <property type="evidence" value="ECO:0007669"/>
    <property type="project" value="TreeGrafter"/>
</dbReference>
<accession>A0A7R9C9D8</accession>
<dbReference type="EMBL" id="OC316553">
    <property type="protein sequence ID" value="CAD7392490.1"/>
    <property type="molecule type" value="Genomic_DNA"/>
</dbReference>
<feature type="transmembrane region" description="Helical" evidence="10">
    <location>
        <begin position="224"/>
        <end position="244"/>
    </location>
</feature>
<feature type="domain" description="Potassium channel" evidence="11">
    <location>
        <begin position="11"/>
        <end position="48"/>
    </location>
</feature>
<dbReference type="PRINTS" id="PR01333">
    <property type="entry name" value="2POREKCHANEL"/>
</dbReference>
<keyword evidence="4 10" id="KW-1133">Transmembrane helix</keyword>
<keyword evidence="6 10" id="KW-0472">Membrane</keyword>